<sequence length="128" mass="14402">MGGGHRDRYGIPVHCTAEWQRQYKLNLRMQEENEHEHEKVKRITKMENKILSTIPAAVLDKFDSLQWEDTIADSLNGFTTIGTEVTPGSGIITLYGIYALTGKEYMICISQPEDGSADVPTFQRAAIN</sequence>
<dbReference type="EMBL" id="BK015607">
    <property type="protein sequence ID" value="DAE15551.1"/>
    <property type="molecule type" value="Genomic_DNA"/>
</dbReference>
<organism evidence="1">
    <name type="scientific">Myoviridae sp. ctm8X17</name>
    <dbReference type="NCBI Taxonomy" id="2825168"/>
    <lineage>
        <taxon>Viruses</taxon>
        <taxon>Duplodnaviria</taxon>
        <taxon>Heunggongvirae</taxon>
        <taxon>Uroviricota</taxon>
        <taxon>Caudoviricetes</taxon>
    </lineage>
</organism>
<protein>
    <submittedName>
        <fullName evidence="1">Uncharacterized protein</fullName>
    </submittedName>
</protein>
<evidence type="ECO:0000313" key="1">
    <source>
        <dbReference type="EMBL" id="DAE15551.1"/>
    </source>
</evidence>
<reference evidence="1" key="1">
    <citation type="journal article" date="2021" name="Proc. Natl. Acad. Sci. U.S.A.">
        <title>A Catalog of Tens of Thousands of Viruses from Human Metagenomes Reveals Hidden Associations with Chronic Diseases.</title>
        <authorList>
            <person name="Tisza M.J."/>
            <person name="Buck C.B."/>
        </authorList>
    </citation>
    <scope>NUCLEOTIDE SEQUENCE</scope>
    <source>
        <strain evidence="1">Ctm8X17</strain>
    </source>
</reference>
<name>A0A8S5Q883_9CAUD</name>
<accession>A0A8S5Q883</accession>
<proteinExistence type="predicted"/>